<comment type="caution">
    <text evidence="2">The sequence shown here is derived from an EMBL/GenBank/DDBJ whole genome shotgun (WGS) entry which is preliminary data.</text>
</comment>
<dbReference type="InterPro" id="IPR002734">
    <property type="entry name" value="RibDG_C"/>
</dbReference>
<name>A0A2A4WW85_9GAMM</name>
<dbReference type="InterPro" id="IPR050765">
    <property type="entry name" value="Riboflavin_Biosynth_HTPR"/>
</dbReference>
<dbReference type="AlphaFoldDB" id="A0A2A4WW85"/>
<dbReference type="PANTHER" id="PTHR38011:SF11">
    <property type="entry name" value="2,5-DIAMINO-6-RIBOSYLAMINO-4(3H)-PYRIMIDINONE 5'-PHOSPHATE REDUCTASE"/>
    <property type="match status" value="1"/>
</dbReference>
<dbReference type="GO" id="GO:0009231">
    <property type="term" value="P:riboflavin biosynthetic process"/>
    <property type="evidence" value="ECO:0007669"/>
    <property type="project" value="InterPro"/>
</dbReference>
<dbReference type="Gene3D" id="3.40.430.10">
    <property type="entry name" value="Dihydrofolate Reductase, subunit A"/>
    <property type="match status" value="1"/>
</dbReference>
<feature type="domain" description="Bacterial bifunctional deaminase-reductase C-terminal" evidence="1">
    <location>
        <begin position="68"/>
        <end position="164"/>
    </location>
</feature>
<evidence type="ECO:0000313" key="2">
    <source>
        <dbReference type="EMBL" id="PCI74712.1"/>
    </source>
</evidence>
<evidence type="ECO:0000313" key="3">
    <source>
        <dbReference type="Proteomes" id="UP000218767"/>
    </source>
</evidence>
<dbReference type="SUPFAM" id="SSF53597">
    <property type="entry name" value="Dihydrofolate reductase-like"/>
    <property type="match status" value="1"/>
</dbReference>
<gene>
    <name evidence="2" type="ORF">COB20_14720</name>
</gene>
<dbReference type="PANTHER" id="PTHR38011">
    <property type="entry name" value="DIHYDROFOLATE REDUCTASE FAMILY PROTEIN (AFU_ORTHOLOGUE AFUA_8G06820)"/>
    <property type="match status" value="1"/>
</dbReference>
<dbReference type="InterPro" id="IPR024072">
    <property type="entry name" value="DHFR-like_dom_sf"/>
</dbReference>
<protein>
    <submittedName>
        <fullName evidence="2">Dihydrofolate reductase</fullName>
    </submittedName>
</protein>
<sequence length="174" mass="19482">MKITYYCAMSSDEFIAREDGDVSWLDDMNSDESESSYDEFFASVDGLAMGRGTYDFIFNYGSWPYGDVPTWIFTSKSLIPLAGANLNLVKTVDDFILEANTKKVKHIWLVGGGKIASSFLQRGLLTHLSITEAPIQLNAGLPLFSDHKLENIKSIKNQSIQKQGCKQIEIVLRE</sequence>
<dbReference type="Proteomes" id="UP000218767">
    <property type="component" value="Unassembled WGS sequence"/>
</dbReference>
<proteinExistence type="predicted"/>
<evidence type="ECO:0000259" key="1">
    <source>
        <dbReference type="Pfam" id="PF01872"/>
    </source>
</evidence>
<accession>A0A2A4WW85</accession>
<dbReference type="EMBL" id="NVUL01000096">
    <property type="protein sequence ID" value="PCI74712.1"/>
    <property type="molecule type" value="Genomic_DNA"/>
</dbReference>
<dbReference type="Pfam" id="PF01872">
    <property type="entry name" value="RibD_C"/>
    <property type="match status" value="1"/>
</dbReference>
<organism evidence="2 3">
    <name type="scientific">SAR86 cluster bacterium</name>
    <dbReference type="NCBI Taxonomy" id="2030880"/>
    <lineage>
        <taxon>Bacteria</taxon>
        <taxon>Pseudomonadati</taxon>
        <taxon>Pseudomonadota</taxon>
        <taxon>Gammaproteobacteria</taxon>
        <taxon>SAR86 cluster</taxon>
    </lineage>
</organism>
<reference evidence="3" key="1">
    <citation type="submission" date="2017-08" db="EMBL/GenBank/DDBJ databases">
        <title>A dynamic microbial community with high functional redundancy inhabits the cold, oxic subseafloor aquifer.</title>
        <authorList>
            <person name="Tully B.J."/>
            <person name="Wheat C.G."/>
            <person name="Glazer B.T."/>
            <person name="Huber J.A."/>
        </authorList>
    </citation>
    <scope>NUCLEOTIDE SEQUENCE [LARGE SCALE GENOMIC DNA]</scope>
</reference>
<dbReference type="GO" id="GO:0008703">
    <property type="term" value="F:5-amino-6-(5-phosphoribosylamino)uracil reductase activity"/>
    <property type="evidence" value="ECO:0007669"/>
    <property type="project" value="InterPro"/>
</dbReference>